<reference evidence="2" key="1">
    <citation type="submission" date="2012-11" db="EMBL/GenBank/DDBJ databases">
        <authorList>
            <person name="Lucero-Rivera Y.E."/>
            <person name="Tovar-Ramirez D."/>
        </authorList>
    </citation>
    <scope>NUCLEOTIDE SEQUENCE [LARGE SCALE GENOMIC DNA]</scope>
    <source>
        <strain evidence="2">Araruama</strain>
    </source>
</reference>
<sequence length="124" mass="13809">MGVINFNKSIYGTQDEIIITVISNNKADFIDVPIFSTITNDKEIVHLLKKENHSNEFYGSININIDPIDADNILQVADNDIIIAEYGEEDSTSAKIDISKPEISGVQSINITKHSATINWETNE</sequence>
<dbReference type="EMBL" id="ATBP01001595">
    <property type="protein sequence ID" value="ETR67032.1"/>
    <property type="molecule type" value="Genomic_DNA"/>
</dbReference>
<evidence type="ECO:0000313" key="1">
    <source>
        <dbReference type="EMBL" id="ETR67032.1"/>
    </source>
</evidence>
<feature type="non-terminal residue" evidence="1">
    <location>
        <position position="124"/>
    </location>
</feature>
<protein>
    <submittedName>
        <fullName evidence="1">Uncharacterized protein</fullName>
    </submittedName>
</protein>
<dbReference type="Proteomes" id="UP000189670">
    <property type="component" value="Unassembled WGS sequence"/>
</dbReference>
<proteinExistence type="predicted"/>
<evidence type="ECO:0000313" key="2">
    <source>
        <dbReference type="Proteomes" id="UP000189670"/>
    </source>
</evidence>
<dbReference type="AlphaFoldDB" id="A0A1V1NWP6"/>
<accession>A0A1V1NWP6</accession>
<organism evidence="1 2">
    <name type="scientific">Candidatus Magnetoglobus multicellularis str. Araruama</name>
    <dbReference type="NCBI Taxonomy" id="890399"/>
    <lineage>
        <taxon>Bacteria</taxon>
        <taxon>Pseudomonadati</taxon>
        <taxon>Thermodesulfobacteriota</taxon>
        <taxon>Desulfobacteria</taxon>
        <taxon>Desulfobacterales</taxon>
        <taxon>Desulfobacteraceae</taxon>
        <taxon>Candidatus Magnetoglobus</taxon>
    </lineage>
</organism>
<gene>
    <name evidence="1" type="ORF">OMM_12038</name>
</gene>
<comment type="caution">
    <text evidence="1">The sequence shown here is derived from an EMBL/GenBank/DDBJ whole genome shotgun (WGS) entry which is preliminary data.</text>
</comment>
<name>A0A1V1NWP6_9BACT</name>